<sequence length="122" mass="13107">MSLDAGRMRADVTGTGVSAVTAQMSGVVALGVSIRQHIEQADLEGAGELAAERHRCLVALFDVPDTADESLSSWLQEILREDQSLLQALAELRGKMELELGATRRSARGAREYAAVAENRGR</sequence>
<comment type="caution">
    <text evidence="6">The sequence shown here is derived from an EMBL/GenBank/DDBJ whole genome shotgun (WGS) entry which is preliminary data.</text>
</comment>
<keyword evidence="7" id="KW-1185">Reference proteome</keyword>
<keyword evidence="2" id="KW-0963">Cytoplasm</keyword>
<dbReference type="Pfam" id="PF05400">
    <property type="entry name" value="FliT"/>
    <property type="match status" value="1"/>
</dbReference>
<dbReference type="AlphaFoldDB" id="A0A2N5Y6F6"/>
<evidence type="ECO:0000313" key="7">
    <source>
        <dbReference type="Proteomes" id="UP000234845"/>
    </source>
</evidence>
<evidence type="ECO:0000256" key="4">
    <source>
        <dbReference type="ARBA" id="ARBA00023186"/>
    </source>
</evidence>
<evidence type="ECO:0000313" key="6">
    <source>
        <dbReference type="EMBL" id="PLW83980.1"/>
    </source>
</evidence>
<comment type="subcellular location">
    <subcellularLocation>
        <location evidence="1">Cytoplasm</location>
        <location evidence="1">Cytosol</location>
    </subcellularLocation>
</comment>
<keyword evidence="4" id="KW-0143">Chaperone</keyword>
<accession>A0A2N5Y6F6</accession>
<dbReference type="InterPro" id="IPR008622">
    <property type="entry name" value="FliT"/>
</dbReference>
<reference evidence="7" key="1">
    <citation type="submission" date="2017-11" db="EMBL/GenBank/DDBJ databases">
        <title>The draft genome sequence of Chromatocurvus sp. F02.</title>
        <authorList>
            <person name="Du Z.-J."/>
            <person name="Chang Y.-Q."/>
        </authorList>
    </citation>
    <scope>NUCLEOTIDE SEQUENCE [LARGE SCALE GENOMIC DNA]</scope>
    <source>
        <strain evidence="7">F02</strain>
    </source>
</reference>
<evidence type="ECO:0000256" key="2">
    <source>
        <dbReference type="ARBA" id="ARBA00022490"/>
    </source>
</evidence>
<dbReference type="EMBL" id="PKLZ01000001">
    <property type="protein sequence ID" value="PLW83980.1"/>
    <property type="molecule type" value="Genomic_DNA"/>
</dbReference>
<proteinExistence type="predicted"/>
<organism evidence="6 7">
    <name type="scientific">Kineobactrum sediminis</name>
    <dbReference type="NCBI Taxonomy" id="1905677"/>
    <lineage>
        <taxon>Bacteria</taxon>
        <taxon>Pseudomonadati</taxon>
        <taxon>Pseudomonadota</taxon>
        <taxon>Gammaproteobacteria</taxon>
        <taxon>Cellvibrionales</taxon>
        <taxon>Halieaceae</taxon>
        <taxon>Kineobactrum</taxon>
    </lineage>
</organism>
<evidence type="ECO:0000256" key="3">
    <source>
        <dbReference type="ARBA" id="ARBA00022795"/>
    </source>
</evidence>
<keyword evidence="3" id="KW-1005">Bacterial flagellum biogenesis</keyword>
<evidence type="ECO:0000256" key="1">
    <source>
        <dbReference type="ARBA" id="ARBA00004514"/>
    </source>
</evidence>
<dbReference type="RefSeq" id="WP_101519617.1">
    <property type="nucleotide sequence ID" value="NZ_PKLZ01000001.1"/>
</dbReference>
<gene>
    <name evidence="6" type="ORF">CWI75_01100</name>
</gene>
<name>A0A2N5Y6F6_9GAMM</name>
<dbReference type="Proteomes" id="UP000234845">
    <property type="component" value="Unassembled WGS sequence"/>
</dbReference>
<evidence type="ECO:0000256" key="5">
    <source>
        <dbReference type="ARBA" id="ARBA00093797"/>
    </source>
</evidence>
<protein>
    <recommendedName>
        <fullName evidence="5">Flagellar protein FliT</fullName>
    </recommendedName>
</protein>